<sequence length="121" mass="13882">MEAVKPALNRTPAQWANQERELPADSAIPGKFDCAVTPYVTDILEASVNPVYKMIVVCMGAQMSKTEMTLNFIGYTLDDDPVPIIYVGPTKHNIEQYFELRVRQMLESLYDFFIRSEYYDC</sequence>
<evidence type="ECO:0000313" key="2">
    <source>
        <dbReference type="EMBL" id="ODN43288.1"/>
    </source>
</evidence>
<evidence type="ECO:0000313" key="3">
    <source>
        <dbReference type="Proteomes" id="UP000094329"/>
    </source>
</evidence>
<keyword evidence="3" id="KW-1185">Reference proteome</keyword>
<dbReference type="Pfam" id="PF05876">
    <property type="entry name" value="GpA_ATPase"/>
    <property type="match status" value="1"/>
</dbReference>
<evidence type="ECO:0000259" key="1">
    <source>
        <dbReference type="Pfam" id="PF05876"/>
    </source>
</evidence>
<feature type="domain" description="Phage terminase large subunit GpA ATPase" evidence="1">
    <location>
        <begin position="26"/>
        <end position="108"/>
    </location>
</feature>
<name>A0ABX3A377_9GAMM</name>
<dbReference type="EMBL" id="MDTU01000001">
    <property type="protein sequence ID" value="ODN43288.1"/>
    <property type="molecule type" value="Genomic_DNA"/>
</dbReference>
<accession>A0ABX3A377</accession>
<reference evidence="2 3" key="1">
    <citation type="submission" date="2016-08" db="EMBL/GenBank/DDBJ databases">
        <title>Draft genome sequence of Candidatus Piscirickettsia litoralis, from seawater.</title>
        <authorList>
            <person name="Wan X."/>
            <person name="Lee A.J."/>
            <person name="Hou S."/>
            <person name="Donachie S.P."/>
        </authorList>
    </citation>
    <scope>NUCLEOTIDE SEQUENCE [LARGE SCALE GENOMIC DNA]</scope>
    <source>
        <strain evidence="2 3">Y2</strain>
    </source>
</reference>
<proteinExistence type="predicted"/>
<organism evidence="2 3">
    <name type="scientific">Piscirickettsia litoralis</name>
    <dbReference type="NCBI Taxonomy" id="1891921"/>
    <lineage>
        <taxon>Bacteria</taxon>
        <taxon>Pseudomonadati</taxon>
        <taxon>Pseudomonadota</taxon>
        <taxon>Gammaproteobacteria</taxon>
        <taxon>Thiotrichales</taxon>
        <taxon>Piscirickettsiaceae</taxon>
        <taxon>Piscirickettsia</taxon>
    </lineage>
</organism>
<dbReference type="RefSeq" id="WP_069313086.1">
    <property type="nucleotide sequence ID" value="NZ_MDTU01000001.1"/>
</dbReference>
<comment type="caution">
    <text evidence="2">The sequence shown here is derived from an EMBL/GenBank/DDBJ whole genome shotgun (WGS) entry which is preliminary data.</text>
</comment>
<dbReference type="Proteomes" id="UP000094329">
    <property type="component" value="Unassembled WGS sequence"/>
</dbReference>
<protein>
    <recommendedName>
        <fullName evidence="1">Phage terminase large subunit GpA ATPase domain-containing protein</fullName>
    </recommendedName>
</protein>
<gene>
    <name evidence="2" type="ORF">BGC07_10605</name>
</gene>
<dbReference type="InterPro" id="IPR046453">
    <property type="entry name" value="GpA_ATPase"/>
</dbReference>